<accession>A0A8S5T424</accession>
<protein>
    <submittedName>
        <fullName evidence="1">Tail protein</fullName>
    </submittedName>
</protein>
<evidence type="ECO:0000313" key="1">
    <source>
        <dbReference type="EMBL" id="DAF57998.1"/>
    </source>
</evidence>
<sequence>MAENQTKEALQTQFEGIRDERRLQANTAYRIGNAFLSLLHFCADETSDKYLSKQHDDAAKGMITFMRGLIAEQMASFKGGAQFGSFFSSLVAGKGAQIDASGNAEVESITVRSYMKVMELIVNRLSALEGDQYFTESDTIECIDDLGENTYGLHLKSKYDGYFTAQHEGNVIRGIVNNILSAVQNGTEAKFYTSWMRINSVNATKNYIEVTLYADSEVPGGKNFPPCELMNIARYGNQTVESLQSCFYISSSEGRIVKLTGVTKPILEDYNYGMTFGDLPDFVKALDLPLVKGRDYIYAAGIVTQDIIQIDYHGKPIVTYVDRGLFDASATYYCAEVNPDTGKYETSDVWYTGCKWRCQKTGTHTVPRWNNTDWAMIEGNPAFSVDFLEDETVYDFDCFRAPLTIVATLYGQDVTGDILESDVAWTRYTEDRNGNQRVTSDNIWALEVGSKAGKAIVLTQSDLSIDSEGVPPKIRFTATVRLRDGLGKEVNQDSVTVEYN</sequence>
<dbReference type="EMBL" id="BK032745">
    <property type="protein sequence ID" value="DAF57998.1"/>
    <property type="molecule type" value="Genomic_DNA"/>
</dbReference>
<proteinExistence type="predicted"/>
<name>A0A8S5T424_9CAUD</name>
<reference evidence="1" key="1">
    <citation type="journal article" date="2021" name="Proc. Natl. Acad. Sci. U.S.A.">
        <title>A Catalog of Tens of Thousands of Viruses from Human Metagenomes Reveals Hidden Associations with Chronic Diseases.</title>
        <authorList>
            <person name="Tisza M.J."/>
            <person name="Buck C.B."/>
        </authorList>
    </citation>
    <scope>NUCLEOTIDE SEQUENCE</scope>
    <source>
        <strain evidence="1">CtrpM6</strain>
    </source>
</reference>
<organism evidence="1">
    <name type="scientific">Siphoviridae sp. ctrpM6</name>
    <dbReference type="NCBI Taxonomy" id="2827956"/>
    <lineage>
        <taxon>Viruses</taxon>
        <taxon>Duplodnaviria</taxon>
        <taxon>Heunggongvirae</taxon>
        <taxon>Uroviricota</taxon>
        <taxon>Caudoviricetes</taxon>
    </lineage>
</organism>